<dbReference type="AlphaFoldDB" id="A0A1I1BFL4"/>
<keyword evidence="1" id="KW-0472">Membrane</keyword>
<keyword evidence="2" id="KW-0732">Signal</keyword>
<accession>A0A1I1BFL4</accession>
<evidence type="ECO:0000313" key="4">
    <source>
        <dbReference type="Proteomes" id="UP000199113"/>
    </source>
</evidence>
<feature type="transmembrane region" description="Helical" evidence="1">
    <location>
        <begin position="66"/>
        <end position="89"/>
    </location>
</feature>
<protein>
    <submittedName>
        <fullName evidence="3">Uncharacterized protein</fullName>
    </submittedName>
</protein>
<feature type="transmembrane region" description="Helical" evidence="1">
    <location>
        <begin position="95"/>
        <end position="111"/>
    </location>
</feature>
<feature type="transmembrane region" description="Helical" evidence="1">
    <location>
        <begin position="31"/>
        <end position="54"/>
    </location>
</feature>
<organism evidence="3 4">
    <name type="scientific">Nocardioides alpinus</name>
    <dbReference type="NCBI Taxonomy" id="748909"/>
    <lineage>
        <taxon>Bacteria</taxon>
        <taxon>Bacillati</taxon>
        <taxon>Actinomycetota</taxon>
        <taxon>Actinomycetes</taxon>
        <taxon>Propionibacteriales</taxon>
        <taxon>Nocardioidaceae</taxon>
        <taxon>Nocardioides</taxon>
    </lineage>
</organism>
<proteinExistence type="predicted"/>
<evidence type="ECO:0000256" key="1">
    <source>
        <dbReference type="SAM" id="Phobius"/>
    </source>
</evidence>
<reference evidence="3" key="1">
    <citation type="submission" date="2016-10" db="EMBL/GenBank/DDBJ databases">
        <authorList>
            <person name="de Groot N.N."/>
        </authorList>
    </citation>
    <scope>NUCLEOTIDE SEQUENCE [LARGE SCALE GENOMIC DNA]</scope>
    <source>
        <strain evidence="3">CGMCC 1.10697</strain>
    </source>
</reference>
<evidence type="ECO:0000256" key="2">
    <source>
        <dbReference type="SAM" id="SignalP"/>
    </source>
</evidence>
<feature type="chain" id="PRO_5038785436" evidence="2">
    <location>
        <begin position="22"/>
        <end position="146"/>
    </location>
</feature>
<feature type="transmembrane region" description="Helical" evidence="1">
    <location>
        <begin position="123"/>
        <end position="144"/>
    </location>
</feature>
<gene>
    <name evidence="3" type="ORF">SAMN05192575_11599</name>
</gene>
<name>A0A1I1BFL4_9ACTN</name>
<feature type="signal peptide" evidence="2">
    <location>
        <begin position="1"/>
        <end position="21"/>
    </location>
</feature>
<evidence type="ECO:0000313" key="3">
    <source>
        <dbReference type="EMBL" id="SFB47290.1"/>
    </source>
</evidence>
<sequence length="146" mass="14902">MMGVYVSIALLAALIAGNDHAGDSQFGVLKVVWGTTLGLALAHWFAVTLSARLVHDPDPHHTAAELFASQVVVVGLVTVAATLVVALLPVDVERLGARLTAAAFLGVLVVVESRAGGSSTGRAAAYGVGALAVAALIATIKWFVSY</sequence>
<dbReference type="Proteomes" id="UP000199113">
    <property type="component" value="Unassembled WGS sequence"/>
</dbReference>
<keyword evidence="1" id="KW-1133">Transmembrane helix</keyword>
<keyword evidence="1" id="KW-0812">Transmembrane</keyword>
<dbReference type="EMBL" id="FOKC01000015">
    <property type="protein sequence ID" value="SFB47290.1"/>
    <property type="molecule type" value="Genomic_DNA"/>
</dbReference>
<dbReference type="STRING" id="748909.SAMN05192575_11599"/>